<feature type="binding site" evidence="7">
    <location>
        <begin position="133"/>
        <end position="135"/>
    </location>
    <ligand>
        <name>NAD(+)</name>
        <dbReference type="ChEBI" id="CHEBI:57540"/>
    </ligand>
</feature>
<dbReference type="GO" id="GO:0030060">
    <property type="term" value="F:L-malate dehydrogenase (NAD+) activity"/>
    <property type="evidence" value="ECO:0007669"/>
    <property type="project" value="UniProtKB-EC"/>
</dbReference>
<dbReference type="SUPFAM" id="SSF51735">
    <property type="entry name" value="NAD(P)-binding Rossmann-fold domains"/>
    <property type="match status" value="1"/>
</dbReference>
<comment type="similarity">
    <text evidence="1">Belongs to the LDH/MDH superfamily. MDH type 2 family.</text>
</comment>
<evidence type="ECO:0000313" key="13">
    <source>
        <dbReference type="Proteomes" id="UP000179807"/>
    </source>
</evidence>
<feature type="binding site" evidence="7">
    <location>
        <begin position="15"/>
        <end position="21"/>
    </location>
    <ligand>
        <name>NAD(+)</name>
        <dbReference type="ChEBI" id="CHEBI:57540"/>
    </ligand>
</feature>
<feature type="binding site" evidence="6">
    <location>
        <position position="166"/>
    </location>
    <ligand>
        <name>substrate</name>
    </ligand>
</feature>
<dbReference type="Pfam" id="PF02866">
    <property type="entry name" value="Ldh_1_C"/>
    <property type="match status" value="1"/>
</dbReference>
<dbReference type="Gene3D" id="3.40.50.720">
    <property type="entry name" value="NAD(P)-binding Rossmann-like Domain"/>
    <property type="match status" value="1"/>
</dbReference>
<dbReference type="InterPro" id="IPR010945">
    <property type="entry name" value="Malate_DH_type2"/>
</dbReference>
<dbReference type="PANTHER" id="PTHR23382">
    <property type="entry name" value="MALATE DEHYDROGENASE"/>
    <property type="match status" value="1"/>
</dbReference>
<dbReference type="GeneID" id="94825601"/>
<evidence type="ECO:0000313" key="11">
    <source>
        <dbReference type="EMBL" id="ARM19764.1"/>
    </source>
</evidence>
<evidence type="ECO:0000256" key="6">
    <source>
        <dbReference type="PIRSR" id="PIRSR000102-2"/>
    </source>
</evidence>
<keyword evidence="3 8" id="KW-0560">Oxidoreductase</keyword>
<evidence type="ECO:0000313" key="12">
    <source>
        <dbReference type="EMBL" id="OHT15476.1"/>
    </source>
</evidence>
<evidence type="ECO:0000256" key="8">
    <source>
        <dbReference type="RuleBase" id="RU003369"/>
    </source>
</evidence>
<feature type="binding site" evidence="6">
    <location>
        <position position="135"/>
    </location>
    <ligand>
        <name>substrate</name>
    </ligand>
</feature>
<dbReference type="InterPro" id="IPR022383">
    <property type="entry name" value="Lactate/malate_DH_C"/>
</dbReference>
<dbReference type="Proteomes" id="UP000179807">
    <property type="component" value="Unassembled WGS sequence"/>
</dbReference>
<dbReference type="FunFam" id="3.90.110.10:FF:000002">
    <property type="entry name" value="Malate dehydrogenase"/>
    <property type="match status" value="1"/>
</dbReference>
<dbReference type="InterPro" id="IPR001557">
    <property type="entry name" value="L-lactate/malate_DH"/>
</dbReference>
<evidence type="ECO:0000259" key="10">
    <source>
        <dbReference type="Pfam" id="PF02866"/>
    </source>
</evidence>
<feature type="binding site" evidence="6">
    <location>
        <position position="102"/>
    </location>
    <ligand>
        <name>substrate</name>
    </ligand>
</feature>
<dbReference type="VEuPathDB" id="TrichDB:TRFO_02772"/>
<evidence type="ECO:0000256" key="2">
    <source>
        <dbReference type="ARBA" id="ARBA00012995"/>
    </source>
</evidence>
<dbReference type="AlphaFoldDB" id="A0A1J4L0K9"/>
<organism evidence="12 13">
    <name type="scientific">Tritrichomonas foetus</name>
    <dbReference type="NCBI Taxonomy" id="1144522"/>
    <lineage>
        <taxon>Eukaryota</taxon>
        <taxon>Metamonada</taxon>
        <taxon>Parabasalia</taxon>
        <taxon>Tritrichomonadida</taxon>
        <taxon>Tritrichomonadidae</taxon>
        <taxon>Tritrichomonas</taxon>
    </lineage>
</organism>
<dbReference type="PIRSF" id="PIRSF000102">
    <property type="entry name" value="Lac_mal_DH"/>
    <property type="match status" value="1"/>
</dbReference>
<accession>A0A1J4L0K9</accession>
<feature type="active site" description="Proton acceptor" evidence="5">
    <location>
        <position position="191"/>
    </location>
</feature>
<evidence type="ECO:0000256" key="7">
    <source>
        <dbReference type="PIRSR" id="PIRSR000102-3"/>
    </source>
</evidence>
<dbReference type="FunFam" id="3.40.50.720:FF:000010">
    <property type="entry name" value="Malate dehydrogenase"/>
    <property type="match status" value="1"/>
</dbReference>
<reference evidence="11" key="3">
    <citation type="journal article" date="2017" name="Biol. Cell">
        <title>The costa of trichomonads: A complex macromolecular cytoskeleton structure made of uncommon proteins.</title>
        <authorList>
            <person name="de Andrade Rosa I."/>
            <person name="Brigido M.C."/>
            <person name="de Oliveira Santos E."/>
            <person name="Gonzaga L."/>
            <person name="Zingali R.B."/>
            <person name="de Vasconcelos A.T."/>
            <person name="de Souza W."/>
            <person name="Benchimol M."/>
        </authorList>
    </citation>
    <scope>NUCLEOTIDE SEQUENCE</scope>
    <source>
        <strain evidence="11">2772</strain>
    </source>
</reference>
<evidence type="ECO:0000256" key="3">
    <source>
        <dbReference type="ARBA" id="ARBA00023002"/>
    </source>
</evidence>
<evidence type="ECO:0000259" key="9">
    <source>
        <dbReference type="Pfam" id="PF00056"/>
    </source>
</evidence>
<dbReference type="InterPro" id="IPR036291">
    <property type="entry name" value="NAD(P)-bd_dom_sf"/>
</dbReference>
<evidence type="ECO:0000256" key="5">
    <source>
        <dbReference type="PIRSR" id="PIRSR000102-1"/>
    </source>
</evidence>
<dbReference type="NCBIfam" id="TIGR01759">
    <property type="entry name" value="MalateDH-SF1"/>
    <property type="match status" value="1"/>
</dbReference>
<dbReference type="InterPro" id="IPR001236">
    <property type="entry name" value="Lactate/malate_DH_N"/>
</dbReference>
<dbReference type="EMBL" id="MLAK01000217">
    <property type="protein sequence ID" value="OHT15476.1"/>
    <property type="molecule type" value="Genomic_DNA"/>
</dbReference>
<keyword evidence="13" id="KW-1185">Reference proteome</keyword>
<dbReference type="Gene3D" id="3.90.110.10">
    <property type="entry name" value="Lactate dehydrogenase/glycoside hydrolase, family 4, C-terminal"/>
    <property type="match status" value="1"/>
</dbReference>
<dbReference type="OrthoDB" id="4069699at2759"/>
<evidence type="ECO:0000256" key="1">
    <source>
        <dbReference type="ARBA" id="ARBA00009613"/>
    </source>
</evidence>
<dbReference type="EMBL" id="KX579530">
    <property type="protein sequence ID" value="ARM19764.1"/>
    <property type="molecule type" value="Genomic_DNA"/>
</dbReference>
<name>A0A1J4L0K9_9EUKA</name>
<feature type="binding site" evidence="7">
    <location>
        <position position="109"/>
    </location>
    <ligand>
        <name>NAD(+)</name>
        <dbReference type="ChEBI" id="CHEBI:57540"/>
    </ligand>
</feature>
<gene>
    <name evidence="12" type="ORF">TRFO_02772</name>
</gene>
<dbReference type="EC" id="1.1.1.37" evidence="2"/>
<dbReference type="CDD" id="cd00704">
    <property type="entry name" value="MDH"/>
    <property type="match status" value="1"/>
</dbReference>
<feature type="domain" description="Lactate/malate dehydrogenase N-terminal" evidence="9">
    <location>
        <begin position="10"/>
        <end position="153"/>
    </location>
</feature>
<feature type="domain" description="Lactate/malate dehydrogenase C-terminal" evidence="10">
    <location>
        <begin position="160"/>
        <end position="334"/>
    </location>
</feature>
<protein>
    <recommendedName>
        <fullName evidence="2">malate dehydrogenase</fullName>
        <ecNumber evidence="2">1.1.1.37</ecNumber>
    </recommendedName>
</protein>
<dbReference type="GO" id="GO:0006108">
    <property type="term" value="P:malate metabolic process"/>
    <property type="evidence" value="ECO:0007669"/>
    <property type="project" value="InterPro"/>
</dbReference>
<reference evidence="11" key="1">
    <citation type="submission" date="2016-07" db="EMBL/GenBank/DDBJ databases">
        <authorList>
            <person name="Rosa I.A."/>
            <person name="Brigido M.C."/>
            <person name="Santos E.O."/>
            <person name="Almeida L.G.P."/>
            <person name="Zingalli R.B."/>
            <person name="Vasconcelos A.T.R."/>
            <person name="Souza W."/>
            <person name="Benchimol M."/>
        </authorList>
    </citation>
    <scope>NUCLEOTIDE SEQUENCE</scope>
    <source>
        <strain evidence="11">2772</strain>
    </source>
</reference>
<evidence type="ECO:0000256" key="4">
    <source>
        <dbReference type="ARBA" id="ARBA00023027"/>
    </source>
</evidence>
<sequence>MSCCCSKVVNVVITGAAGQIGYALAFRVAKGDLLGCCTRVKLHLLEIEPALPALTGVSMELTDCAFPTLAGVVCTADPAVAFKDADVVFLVGSFPRKDGMDRADLLEKNGGIFKGQGEALSNYARKTVKVLVVGNPANTNCLIALHYAKNLGPQNFAAMTRLDHNRMVGEIASRLNTTADRIRNVTVWGNHSNTQVPDCSNAVYDSPEGPKKVSQLLPDEALKGEFVQKIATRGGAVIKARGASSAASAANAALAHMRDWCLGTKAGSWVSMAIPVPEDEPYGIKKGTVFSFPCEVDANGNVHVVKGLEVTDWLRQKLEATEAELISERTTAFEKLNIQ</sequence>
<dbReference type="SUPFAM" id="SSF56327">
    <property type="entry name" value="LDH C-terminal domain-like"/>
    <property type="match status" value="1"/>
</dbReference>
<dbReference type="InterPro" id="IPR015955">
    <property type="entry name" value="Lactate_DH/Glyco_Ohase_4_C"/>
</dbReference>
<dbReference type="Pfam" id="PF00056">
    <property type="entry name" value="Ldh_1_N"/>
    <property type="match status" value="1"/>
</dbReference>
<proteinExistence type="inferred from homology"/>
<dbReference type="NCBIfam" id="NF003916">
    <property type="entry name" value="PRK05442.1"/>
    <property type="match status" value="1"/>
</dbReference>
<dbReference type="RefSeq" id="XP_068368612.1">
    <property type="nucleotide sequence ID" value="XM_068490897.1"/>
</dbReference>
<reference evidence="12 13" key="2">
    <citation type="submission" date="2016-10" db="EMBL/GenBank/DDBJ databases">
        <authorList>
            <person name="Benchimol M."/>
            <person name="Almeida L.G."/>
            <person name="Vasconcelos A.T."/>
            <person name="Perreira-Neves A."/>
            <person name="Rosa I.A."/>
            <person name="Tasca T."/>
            <person name="Bogo M.R."/>
            <person name="de Souza W."/>
        </authorList>
    </citation>
    <scope>NUCLEOTIDE SEQUENCE [LARGE SCALE GENOMIC DNA]</scope>
    <source>
        <strain evidence="12 13">K</strain>
    </source>
</reference>
<feature type="binding site" evidence="6">
    <location>
        <position position="96"/>
    </location>
    <ligand>
        <name>substrate</name>
    </ligand>
</feature>
<keyword evidence="4 7" id="KW-0520">NAD</keyword>